<dbReference type="OrthoDB" id="9807535at2"/>
<dbReference type="PANTHER" id="PTHR35174">
    <property type="entry name" value="BLL7171 PROTEIN-RELATED"/>
    <property type="match status" value="1"/>
</dbReference>
<gene>
    <name evidence="3" type="ORF">UF78_01020</name>
</gene>
<evidence type="ECO:0000259" key="2">
    <source>
        <dbReference type="Pfam" id="PF03795"/>
    </source>
</evidence>
<dbReference type="EMBL" id="JYHV01000004">
    <property type="protein sequence ID" value="KJH84838.1"/>
    <property type="molecule type" value="Genomic_DNA"/>
</dbReference>
<dbReference type="PATRIC" id="fig|316.101.peg.1944"/>
<protein>
    <submittedName>
        <fullName evidence="3">Dehydrogenase</fullName>
    </submittedName>
</protein>
<dbReference type="InterPro" id="IPR005545">
    <property type="entry name" value="YCII"/>
</dbReference>
<dbReference type="Proteomes" id="UP000032487">
    <property type="component" value="Unassembled WGS sequence"/>
</dbReference>
<dbReference type="PANTHER" id="PTHR35174:SF3">
    <property type="entry name" value="BLL7171 PROTEIN"/>
    <property type="match status" value="1"/>
</dbReference>
<evidence type="ECO:0000313" key="3">
    <source>
        <dbReference type="EMBL" id="KJH84838.1"/>
    </source>
</evidence>
<feature type="domain" description="YCII-related" evidence="2">
    <location>
        <begin position="1"/>
        <end position="114"/>
    </location>
</feature>
<evidence type="ECO:0000256" key="1">
    <source>
        <dbReference type="ARBA" id="ARBA00007689"/>
    </source>
</evidence>
<dbReference type="RefSeq" id="WP_045160161.1">
    <property type="nucleotide sequence ID" value="NZ_JYHV01000004.1"/>
</dbReference>
<dbReference type="Pfam" id="PF03795">
    <property type="entry name" value="YCII"/>
    <property type="match status" value="1"/>
</dbReference>
<comment type="caution">
    <text evidence="3">The sequence shown here is derived from an EMBL/GenBank/DDBJ whole genome shotgun (WGS) entry which is preliminary data.</text>
</comment>
<comment type="similarity">
    <text evidence="1">Belongs to the YciI family.</text>
</comment>
<proteinExistence type="inferred from homology"/>
<reference evidence="3 4" key="1">
    <citation type="submission" date="2015-02" db="EMBL/GenBank/DDBJ databases">
        <title>Draft genome sequence of Pseudomonas stutzeri NT0128 isolated from wheat (Triticum turgidum) rhizosphere.</title>
        <authorList>
            <person name="Tovi N."/>
            <person name="Frenk S."/>
            <person name="Hadar Y."/>
            <person name="Minz D."/>
        </authorList>
    </citation>
    <scope>NUCLEOTIDE SEQUENCE [LARGE SCALE GENOMIC DNA]</scope>
    <source>
        <strain evidence="3 4">NT0128</strain>
    </source>
</reference>
<dbReference type="AlphaFoldDB" id="A0A0D9AV17"/>
<evidence type="ECO:0000313" key="4">
    <source>
        <dbReference type="Proteomes" id="UP000032487"/>
    </source>
</evidence>
<dbReference type="InterPro" id="IPR011008">
    <property type="entry name" value="Dimeric_a/b-barrel"/>
</dbReference>
<dbReference type="SUPFAM" id="SSF54909">
    <property type="entry name" value="Dimeric alpha+beta barrel"/>
    <property type="match status" value="1"/>
</dbReference>
<sequence>MKYLCLVYYDEKRVDAMTDEQWAALVDQCMANSERLHQSGHFVAGEPLQSVRTAKTVRVREGAVSVVDGPFAETREQLAGFYLLEAADFDEAVQLAAKIPPATLGSIEVRPLRQLPDR</sequence>
<dbReference type="Gene3D" id="3.30.70.1060">
    <property type="entry name" value="Dimeric alpha+beta barrel"/>
    <property type="match status" value="1"/>
</dbReference>
<name>A0A0D9AV17_STUST</name>
<organism evidence="3 4">
    <name type="scientific">Stutzerimonas stutzeri</name>
    <name type="common">Pseudomonas stutzeri</name>
    <dbReference type="NCBI Taxonomy" id="316"/>
    <lineage>
        <taxon>Bacteria</taxon>
        <taxon>Pseudomonadati</taxon>
        <taxon>Pseudomonadota</taxon>
        <taxon>Gammaproteobacteria</taxon>
        <taxon>Pseudomonadales</taxon>
        <taxon>Pseudomonadaceae</taxon>
        <taxon>Stutzerimonas</taxon>
    </lineage>
</organism>
<accession>A0A0D9AV17</accession>